<accession>A0A5J4T6P6</accession>
<sequence length="219" mass="25238">MKAQVQETQDVEFRKVMAKIVGVHRPSQFDPNKMESRDSWRRSAECSRWQYENLLFTSELSEMQPCKSSHFNIEYAMAVSLAESALIAEIHHIIPDQPPSRYLIDAYLMCLTAGARLRSIRFAYPTQGQSRNQASGNYRSAPAQAPSTHDNASYYGRHNNYREREHRQSNDNQRAQNRERRADDGDQCDLKSSPVQSGRQRTELLAAMEIDSPKRQNTK</sequence>
<gene>
    <name evidence="2" type="ORF">EZS28_050546</name>
</gene>
<organism evidence="2 3">
    <name type="scientific">Streblomastix strix</name>
    <dbReference type="NCBI Taxonomy" id="222440"/>
    <lineage>
        <taxon>Eukaryota</taxon>
        <taxon>Metamonada</taxon>
        <taxon>Preaxostyla</taxon>
        <taxon>Oxymonadida</taxon>
        <taxon>Streblomastigidae</taxon>
        <taxon>Streblomastix</taxon>
    </lineage>
</organism>
<evidence type="ECO:0000313" key="3">
    <source>
        <dbReference type="Proteomes" id="UP000324800"/>
    </source>
</evidence>
<comment type="caution">
    <text evidence="2">The sequence shown here is derived from an EMBL/GenBank/DDBJ whole genome shotgun (WGS) entry which is preliminary data.</text>
</comment>
<dbReference type="AlphaFoldDB" id="A0A5J4T6P6"/>
<protein>
    <submittedName>
        <fullName evidence="2">Uncharacterized protein</fullName>
    </submittedName>
</protein>
<proteinExistence type="predicted"/>
<reference evidence="2 3" key="1">
    <citation type="submission" date="2019-03" db="EMBL/GenBank/DDBJ databases">
        <title>Single cell metagenomics reveals metabolic interactions within the superorganism composed of flagellate Streblomastix strix and complex community of Bacteroidetes bacteria on its surface.</title>
        <authorList>
            <person name="Treitli S.C."/>
            <person name="Kolisko M."/>
            <person name="Husnik F."/>
            <person name="Keeling P."/>
            <person name="Hampl V."/>
        </authorList>
    </citation>
    <scope>NUCLEOTIDE SEQUENCE [LARGE SCALE GENOMIC DNA]</scope>
    <source>
        <strain evidence="2">ST1C</strain>
    </source>
</reference>
<feature type="region of interest" description="Disordered" evidence="1">
    <location>
        <begin position="128"/>
        <end position="219"/>
    </location>
</feature>
<feature type="compositionally biased region" description="Basic and acidic residues" evidence="1">
    <location>
        <begin position="160"/>
        <end position="169"/>
    </location>
</feature>
<name>A0A5J4T6P6_9EUKA</name>
<dbReference type="Proteomes" id="UP000324800">
    <property type="component" value="Unassembled WGS sequence"/>
</dbReference>
<dbReference type="EMBL" id="SNRW01037198">
    <property type="protein sequence ID" value="KAA6353927.1"/>
    <property type="molecule type" value="Genomic_DNA"/>
</dbReference>
<feature type="compositionally biased region" description="Polar residues" evidence="1">
    <location>
        <begin position="128"/>
        <end position="138"/>
    </location>
</feature>
<evidence type="ECO:0000256" key="1">
    <source>
        <dbReference type="SAM" id="MobiDB-lite"/>
    </source>
</evidence>
<feature type="non-terminal residue" evidence="2">
    <location>
        <position position="219"/>
    </location>
</feature>
<evidence type="ECO:0000313" key="2">
    <source>
        <dbReference type="EMBL" id="KAA6353927.1"/>
    </source>
</evidence>